<feature type="region of interest" description="Disordered" evidence="1">
    <location>
        <begin position="1"/>
        <end position="29"/>
    </location>
</feature>
<evidence type="ECO:0000313" key="3">
    <source>
        <dbReference type="Proteomes" id="UP000321570"/>
    </source>
</evidence>
<evidence type="ECO:0000256" key="1">
    <source>
        <dbReference type="SAM" id="MobiDB-lite"/>
    </source>
</evidence>
<proteinExistence type="predicted"/>
<keyword evidence="3" id="KW-1185">Reference proteome</keyword>
<dbReference type="AlphaFoldDB" id="A0A564Z6J0"/>
<accession>A0A564Z6J0</accession>
<feature type="non-terminal residue" evidence="2">
    <location>
        <position position="69"/>
    </location>
</feature>
<dbReference type="Proteomes" id="UP000321570">
    <property type="component" value="Unassembled WGS sequence"/>
</dbReference>
<sequence length="69" mass="7951">MGMQRHVSGSLKQTNKKHKGERKRTVSLDFTKKLGVASKNMSKKDRKHLAKQQRMLKNKMISAAQKQTE</sequence>
<gene>
    <name evidence="2" type="ORF">WMSIL1_LOCUS12692</name>
</gene>
<evidence type="ECO:0000313" key="2">
    <source>
        <dbReference type="EMBL" id="VUZ54653.1"/>
    </source>
</evidence>
<protein>
    <submittedName>
        <fullName evidence="2">Uncharacterized protein</fullName>
    </submittedName>
</protein>
<name>A0A564Z6J0_HYMDI</name>
<dbReference type="EMBL" id="CABIJS010000666">
    <property type="protein sequence ID" value="VUZ54653.1"/>
    <property type="molecule type" value="Genomic_DNA"/>
</dbReference>
<reference evidence="2 3" key="1">
    <citation type="submission" date="2019-07" db="EMBL/GenBank/DDBJ databases">
        <authorList>
            <person name="Jastrzebski P J."/>
            <person name="Paukszto L."/>
            <person name="Jastrzebski P J."/>
        </authorList>
    </citation>
    <scope>NUCLEOTIDE SEQUENCE [LARGE SCALE GENOMIC DNA]</scope>
    <source>
        <strain evidence="2 3">WMS-il1</strain>
    </source>
</reference>
<organism evidence="2 3">
    <name type="scientific">Hymenolepis diminuta</name>
    <name type="common">Rat tapeworm</name>
    <dbReference type="NCBI Taxonomy" id="6216"/>
    <lineage>
        <taxon>Eukaryota</taxon>
        <taxon>Metazoa</taxon>
        <taxon>Spiralia</taxon>
        <taxon>Lophotrochozoa</taxon>
        <taxon>Platyhelminthes</taxon>
        <taxon>Cestoda</taxon>
        <taxon>Eucestoda</taxon>
        <taxon>Cyclophyllidea</taxon>
        <taxon>Hymenolepididae</taxon>
        <taxon>Hymenolepis</taxon>
    </lineage>
</organism>